<dbReference type="Pfam" id="PF08241">
    <property type="entry name" value="Methyltransf_11"/>
    <property type="match status" value="1"/>
</dbReference>
<keyword evidence="3" id="KW-0808">Transferase</keyword>
<evidence type="ECO:0000259" key="4">
    <source>
        <dbReference type="Pfam" id="PF08241"/>
    </source>
</evidence>
<evidence type="ECO:0000256" key="2">
    <source>
        <dbReference type="ARBA" id="ARBA00022603"/>
    </source>
</evidence>
<dbReference type="Gene3D" id="3.40.50.150">
    <property type="entry name" value="Vaccinia Virus protein VP39"/>
    <property type="match status" value="1"/>
</dbReference>
<dbReference type="OrthoDB" id="411785at2759"/>
<dbReference type="CDD" id="cd02440">
    <property type="entry name" value="AdoMet_MTases"/>
    <property type="match status" value="1"/>
</dbReference>
<dbReference type="PANTHER" id="PTHR12176:SF79">
    <property type="entry name" value="METHYLTRANSFERASE TYPE 11 DOMAIN-CONTAINING PROTEIN"/>
    <property type="match status" value="1"/>
</dbReference>
<dbReference type="GO" id="GO:0032259">
    <property type="term" value="P:methylation"/>
    <property type="evidence" value="ECO:0007669"/>
    <property type="project" value="UniProtKB-KW"/>
</dbReference>
<feature type="domain" description="Methyltransferase type 11" evidence="4">
    <location>
        <begin position="130"/>
        <end position="232"/>
    </location>
</feature>
<dbReference type="InterPro" id="IPR051419">
    <property type="entry name" value="Lys/N-term_MeTrsfase_sf"/>
</dbReference>
<name>A0A836BUF9_9CHLO</name>
<gene>
    <name evidence="5" type="ORF">HYH03_012200</name>
</gene>
<dbReference type="InterPro" id="IPR013216">
    <property type="entry name" value="Methyltransf_11"/>
</dbReference>
<protein>
    <recommendedName>
        <fullName evidence="4">Methyltransferase type 11 domain-containing protein</fullName>
    </recommendedName>
</protein>
<evidence type="ECO:0000256" key="1">
    <source>
        <dbReference type="ARBA" id="ARBA00008361"/>
    </source>
</evidence>
<comment type="similarity">
    <text evidence="1">Belongs to the methyltransferase superfamily.</text>
</comment>
<keyword evidence="2" id="KW-0489">Methyltransferase</keyword>
<dbReference type="GO" id="GO:0008757">
    <property type="term" value="F:S-adenosylmethionine-dependent methyltransferase activity"/>
    <property type="evidence" value="ECO:0007669"/>
    <property type="project" value="InterPro"/>
</dbReference>
<organism evidence="5 6">
    <name type="scientific">Edaphochlamys debaryana</name>
    <dbReference type="NCBI Taxonomy" id="47281"/>
    <lineage>
        <taxon>Eukaryota</taxon>
        <taxon>Viridiplantae</taxon>
        <taxon>Chlorophyta</taxon>
        <taxon>core chlorophytes</taxon>
        <taxon>Chlorophyceae</taxon>
        <taxon>CS clade</taxon>
        <taxon>Chlamydomonadales</taxon>
        <taxon>Chlamydomonadales incertae sedis</taxon>
        <taxon>Edaphochlamys</taxon>
    </lineage>
</organism>
<reference evidence="5" key="1">
    <citation type="journal article" date="2020" name="bioRxiv">
        <title>Comparative genomics of Chlamydomonas.</title>
        <authorList>
            <person name="Craig R.J."/>
            <person name="Hasan A.R."/>
            <person name="Ness R.W."/>
            <person name="Keightley P.D."/>
        </authorList>
    </citation>
    <scope>NUCLEOTIDE SEQUENCE</scope>
    <source>
        <strain evidence="5">CCAP 11/70</strain>
    </source>
</reference>
<proteinExistence type="inferred from homology"/>
<accession>A0A836BUF9</accession>
<dbReference type="SUPFAM" id="SSF53335">
    <property type="entry name" value="S-adenosyl-L-methionine-dependent methyltransferases"/>
    <property type="match status" value="1"/>
</dbReference>
<dbReference type="Proteomes" id="UP000612055">
    <property type="component" value="Unassembled WGS sequence"/>
</dbReference>
<dbReference type="PANTHER" id="PTHR12176">
    <property type="entry name" value="SAM-DEPENDENT METHYLTRANSFERASE SUPERFAMILY PROTEIN"/>
    <property type="match status" value="1"/>
</dbReference>
<evidence type="ECO:0000313" key="6">
    <source>
        <dbReference type="Proteomes" id="UP000612055"/>
    </source>
</evidence>
<dbReference type="InterPro" id="IPR029063">
    <property type="entry name" value="SAM-dependent_MTases_sf"/>
</dbReference>
<evidence type="ECO:0000256" key="3">
    <source>
        <dbReference type="ARBA" id="ARBA00022679"/>
    </source>
</evidence>
<dbReference type="AlphaFoldDB" id="A0A836BUF9"/>
<sequence>MSLVSSLRKALGPAAGCSSSSAPGQCHACPLDLRGIRSQPWWLSSWQLGAASGGGARGGRGAPARSSTTLRASEYDNNPALYTAEDAFSLASYWDARYRREGGVPFEWYRDYGSLEPLLDRHLDKQLAVLHVGVGTSRIQYHMHLDGFRSIVNVDYAPACIQQLSALHADVPGLSYEVADCRSMPQFADGSFAGGVLDKGTLDALLCGESDEADSLAMLRECHRLLPPGASYLMVTHSPPRSRLRYLQRPGLDWDVAFYEQGQQGAREGPVRVEGCAELDAYPKMSYSHFIYVCTRRA</sequence>
<comment type="caution">
    <text evidence="5">The sequence shown here is derived from an EMBL/GenBank/DDBJ whole genome shotgun (WGS) entry which is preliminary data.</text>
</comment>
<dbReference type="EMBL" id="JAEHOE010000074">
    <property type="protein sequence ID" value="KAG2489370.1"/>
    <property type="molecule type" value="Genomic_DNA"/>
</dbReference>
<keyword evidence="6" id="KW-1185">Reference proteome</keyword>
<dbReference type="FunFam" id="3.40.50.150:FF:000565">
    <property type="entry name" value="Predicted protein"/>
    <property type="match status" value="1"/>
</dbReference>
<evidence type="ECO:0000313" key="5">
    <source>
        <dbReference type="EMBL" id="KAG2489370.1"/>
    </source>
</evidence>